<dbReference type="PANTHER" id="PTHR20919:SF0">
    <property type="entry name" value="HOMOSERINE O-SUCCINYLTRANSFERASE"/>
    <property type="match status" value="1"/>
</dbReference>
<feature type="binding site" evidence="4">
    <location>
        <position position="253"/>
    </location>
    <ligand>
        <name>substrate</name>
    </ligand>
</feature>
<gene>
    <name evidence="4" type="primary">metAS</name>
    <name evidence="6" type="ORF">HZA66_26325</name>
</gene>
<dbReference type="PANTHER" id="PTHR20919">
    <property type="entry name" value="HOMOSERINE O-SUCCINYLTRANSFERASE"/>
    <property type="match status" value="1"/>
</dbReference>
<feature type="active site" description="Proton acceptor" evidence="4">
    <location>
        <position position="239"/>
    </location>
</feature>
<protein>
    <recommendedName>
        <fullName evidence="4">Homoserine O-succinyltransferase</fullName>
        <shortName evidence="4">HST</shortName>
        <ecNumber evidence="4">2.3.1.46</ecNumber>
    </recommendedName>
    <alternativeName>
        <fullName evidence="4">Homoserine transsuccinylase</fullName>
        <shortName evidence="4">HTS</shortName>
    </alternativeName>
</protein>
<feature type="site" description="Important for substrate specificity" evidence="4">
    <location>
        <position position="196"/>
    </location>
</feature>
<keyword evidence="3 4" id="KW-0012">Acyltransferase</keyword>
<dbReference type="GO" id="GO:0004414">
    <property type="term" value="F:homoserine O-acetyltransferase activity"/>
    <property type="evidence" value="ECO:0007669"/>
    <property type="project" value="UniProtKB-UniRule"/>
</dbReference>
<evidence type="ECO:0000313" key="6">
    <source>
        <dbReference type="EMBL" id="MBI5132971.1"/>
    </source>
</evidence>
<dbReference type="EMBL" id="JACRJB010000078">
    <property type="protein sequence ID" value="MBI5132971.1"/>
    <property type="molecule type" value="Genomic_DNA"/>
</dbReference>
<keyword evidence="4" id="KW-0963">Cytoplasm</keyword>
<feature type="active site" description="Acyl-thioester intermediate" evidence="4 5">
    <location>
        <position position="147"/>
    </location>
</feature>
<evidence type="ECO:0000256" key="3">
    <source>
        <dbReference type="ARBA" id="ARBA00023315"/>
    </source>
</evidence>
<dbReference type="Proteomes" id="UP000782519">
    <property type="component" value="Unassembled WGS sequence"/>
</dbReference>
<dbReference type="InterPro" id="IPR029062">
    <property type="entry name" value="Class_I_gatase-like"/>
</dbReference>
<keyword evidence="4" id="KW-0486">Methionine biosynthesis</keyword>
<dbReference type="GO" id="GO:0008899">
    <property type="term" value="F:homoserine O-succinyltransferase activity"/>
    <property type="evidence" value="ECO:0007669"/>
    <property type="project" value="UniProtKB-EC"/>
</dbReference>
<evidence type="ECO:0000256" key="2">
    <source>
        <dbReference type="ARBA" id="ARBA00022679"/>
    </source>
</evidence>
<name>A0A933S1Z4_RHOPL</name>
<feature type="binding site" evidence="4">
    <location>
        <position position="168"/>
    </location>
    <ligand>
        <name>substrate</name>
    </ligand>
</feature>
<comment type="function">
    <text evidence="4">Transfers a succinyl group from succinyl-CoA to L-homoserine, forming succinyl-L-homoserine.</text>
</comment>
<dbReference type="Gene3D" id="3.40.50.880">
    <property type="match status" value="1"/>
</dbReference>
<dbReference type="Pfam" id="PF04204">
    <property type="entry name" value="HTS"/>
    <property type="match status" value="1"/>
</dbReference>
<proteinExistence type="inferred from homology"/>
<feature type="binding site" evidence="4">
    <location>
        <position position="196"/>
    </location>
    <ligand>
        <name>substrate</name>
    </ligand>
</feature>
<evidence type="ECO:0000256" key="5">
    <source>
        <dbReference type="PIRSR" id="PIRSR000450-1"/>
    </source>
</evidence>
<dbReference type="NCBIfam" id="NF003776">
    <property type="entry name" value="PRK05368.1-3"/>
    <property type="match status" value="1"/>
</dbReference>
<feature type="site" description="Important for acyl-CoA specificity" evidence="4">
    <location>
        <position position="148"/>
    </location>
</feature>
<keyword evidence="1 4" id="KW-0028">Amino-acid biosynthesis</keyword>
<comment type="caution">
    <text evidence="4">Lacks conserved residue(s) required for the propagation of feature annotation.</text>
</comment>
<dbReference type="SUPFAM" id="SSF52317">
    <property type="entry name" value="Class I glutamine amidotransferase-like"/>
    <property type="match status" value="1"/>
</dbReference>
<comment type="pathway">
    <text evidence="4">Amino-acid biosynthesis; L-methionine biosynthesis via de novo pathway; O-succinyl-L-homoserine from L-homoserine: step 1/1.</text>
</comment>
<feature type="site" description="Important for acyl-CoA specificity" evidence="4">
    <location>
        <position position="114"/>
    </location>
</feature>
<evidence type="ECO:0000313" key="7">
    <source>
        <dbReference type="Proteomes" id="UP000782519"/>
    </source>
</evidence>
<feature type="active site" evidence="4">
    <location>
        <position position="241"/>
    </location>
</feature>
<dbReference type="EC" id="2.3.1.46" evidence="4"/>
<comment type="subcellular location">
    <subcellularLocation>
        <location evidence="4">Cytoplasm</location>
    </subcellularLocation>
</comment>
<sequence length="333" mass="36957">MTLLFDNADAIDSPTLAPARLTDDGGARHVGERGKVLEIGLVNNMGDAAMRATERQFMRLLRAGSGDRPVRLRCFALRSVQRSPAARQHIDSLYADIDELQHSRLDGLIVTGAEPRAATLQREPYWDELRALVDWAEANTRSTIWSCLAAHAAVLHLDGIERRRLPRKCSGVYAGEPVQDDELLADLPSPMRVPHSRLNDLAADTLAAGGYRVLTRAEDAGVDIFAREGRSRFVFFQGHPEYDVASLQREYLRDIGRFLTGERDDYPEIPVAYFDAATEAALHALRSDAERNRDPAMIGRLPKLTLRPGVADDIDATATTLFRNWLSSIASRS</sequence>
<reference evidence="6" key="1">
    <citation type="submission" date="2020-07" db="EMBL/GenBank/DDBJ databases">
        <title>Huge and variable diversity of episymbiotic CPR bacteria and DPANN archaea in groundwater ecosystems.</title>
        <authorList>
            <person name="He C.Y."/>
            <person name="Keren R."/>
            <person name="Whittaker M."/>
            <person name="Farag I.F."/>
            <person name="Doudna J."/>
            <person name="Cate J.H.D."/>
            <person name="Banfield J.F."/>
        </authorList>
    </citation>
    <scope>NUCLEOTIDE SEQUENCE</scope>
    <source>
        <strain evidence="6">NC_groundwater_1818_Pr3_B-0.1um_66_35</strain>
    </source>
</reference>
<comment type="caution">
    <text evidence="6">The sequence shown here is derived from an EMBL/GenBank/DDBJ whole genome shotgun (WGS) entry which is preliminary data.</text>
</comment>
<dbReference type="GO" id="GO:0009086">
    <property type="term" value="P:methionine biosynthetic process"/>
    <property type="evidence" value="ECO:0007669"/>
    <property type="project" value="UniProtKB-UniRule"/>
</dbReference>
<dbReference type="AlphaFoldDB" id="A0A933S1Z4"/>
<comment type="catalytic activity">
    <reaction evidence="4">
        <text>L-homoserine + succinyl-CoA = O-succinyl-L-homoserine + CoA</text>
        <dbReference type="Rhea" id="RHEA:22008"/>
        <dbReference type="ChEBI" id="CHEBI:57287"/>
        <dbReference type="ChEBI" id="CHEBI:57292"/>
        <dbReference type="ChEBI" id="CHEBI:57476"/>
        <dbReference type="ChEBI" id="CHEBI:57661"/>
        <dbReference type="EC" id="2.3.1.46"/>
    </reaction>
</comment>
<organism evidence="6 7">
    <name type="scientific">Rhodopseudomonas palustris</name>
    <dbReference type="NCBI Taxonomy" id="1076"/>
    <lineage>
        <taxon>Bacteria</taxon>
        <taxon>Pseudomonadati</taxon>
        <taxon>Pseudomonadota</taxon>
        <taxon>Alphaproteobacteria</taxon>
        <taxon>Hyphomicrobiales</taxon>
        <taxon>Nitrobacteraceae</taxon>
        <taxon>Rhodopseudomonas</taxon>
    </lineage>
</organism>
<evidence type="ECO:0000256" key="4">
    <source>
        <dbReference type="HAMAP-Rule" id="MF_00295"/>
    </source>
</evidence>
<dbReference type="GO" id="GO:0005737">
    <property type="term" value="C:cytoplasm"/>
    <property type="evidence" value="ECO:0007669"/>
    <property type="project" value="UniProtKB-SubCell"/>
</dbReference>
<dbReference type="HAMAP" id="MF_00295">
    <property type="entry name" value="MetA_acyltransf"/>
    <property type="match status" value="1"/>
</dbReference>
<keyword evidence="2 4" id="KW-0808">Transferase</keyword>
<dbReference type="InterPro" id="IPR033752">
    <property type="entry name" value="MetA_family"/>
</dbReference>
<accession>A0A933S1Z4</accession>
<evidence type="ECO:0000256" key="1">
    <source>
        <dbReference type="ARBA" id="ARBA00022605"/>
    </source>
</evidence>
<comment type="similarity">
    <text evidence="4">Belongs to the MetA family.</text>
</comment>